<accession>A0ABV2A2K9</accession>
<evidence type="ECO:0000256" key="1">
    <source>
        <dbReference type="ARBA" id="ARBA00023118"/>
    </source>
</evidence>
<comment type="caution">
    <text evidence="4">The sequence shown here is derived from an EMBL/GenBank/DDBJ whole genome shotgun (WGS) entry which is preliminary data.</text>
</comment>
<dbReference type="Proteomes" id="UP001432401">
    <property type="component" value="Unassembled WGS sequence"/>
</dbReference>
<keyword evidence="5" id="KW-1185">Reference proteome</keyword>
<evidence type="ECO:0000313" key="4">
    <source>
        <dbReference type="EMBL" id="MES0837533.1"/>
    </source>
</evidence>
<dbReference type="InterPro" id="IPR010154">
    <property type="entry name" value="CRISPR-assoc_Cas7/Cst2/DevR"/>
</dbReference>
<reference evidence="4 5" key="1">
    <citation type="submission" date="2024-06" db="EMBL/GenBank/DDBJ databases">
        <authorList>
            <person name="Bataeva Y.V."/>
            <person name="Grigorian L.N."/>
            <person name="Solomentsev V.I."/>
        </authorList>
    </citation>
    <scope>NUCLEOTIDE SEQUENCE [LARGE SCALE GENOMIC DNA]</scope>
    <source>
        <strain evidence="5">SCPM-O-B-12605 (RCAM04882)</strain>
    </source>
</reference>
<comment type="function">
    <text evidence="2">CRISPR (clustered regularly interspaced short palindromic repeat) is an adaptive immune system that provides protection against mobile genetic elements (viruses, transposable elements and conjugative plasmids). CRISPR clusters contain spacers, sequences complementary to antecedent mobile elements, and target invading nucleic acids. CRISPR clusters are transcribed and processed into CRISPR RNA (crRNA).</text>
</comment>
<name>A0ABV2A2K9_9ACTN</name>
<dbReference type="InterPro" id="IPR013414">
    <property type="entry name" value="Cas7/Cst2/DevR_sub_I-B/Tneap"/>
</dbReference>
<evidence type="ECO:0000313" key="5">
    <source>
        <dbReference type="Proteomes" id="UP001432401"/>
    </source>
</evidence>
<keyword evidence="1" id="KW-0051">Antiviral defense</keyword>
<dbReference type="RefSeq" id="WP_352986426.1">
    <property type="nucleotide sequence ID" value="NZ_JBEQNA010000018.1"/>
</dbReference>
<feature type="region of interest" description="Disordered" evidence="3">
    <location>
        <begin position="59"/>
        <end position="79"/>
    </location>
</feature>
<evidence type="ECO:0000256" key="2">
    <source>
        <dbReference type="ARBA" id="ARBA00025626"/>
    </source>
</evidence>
<organism evidence="4 5">
    <name type="scientific">Nocardiopsis tropica</name>
    <dbReference type="NCBI Taxonomy" id="109330"/>
    <lineage>
        <taxon>Bacteria</taxon>
        <taxon>Bacillati</taxon>
        <taxon>Actinomycetota</taxon>
        <taxon>Actinomycetes</taxon>
        <taxon>Streptosporangiales</taxon>
        <taxon>Nocardiopsidaceae</taxon>
        <taxon>Nocardiopsis</taxon>
    </lineage>
</organism>
<sequence>MTYLVGKLALDITAGAPNNGRGEDNTAKVKYLTIGRGERVPYISAQALRRWWRDSLPATEKRSPVTRSGTGKKQQAYTAGRPDLHLDDDLFGYMVAIKKENYQRDTVLATGTLVSLASKRISTDFGTMSRGFPADADPVIHEHEHYTAEMAGDVLLDLPRVGTFEQDGGGLRRALSPAAAEEAVNAGADEYVLRGVGSLRLPIQERRRRAAVLLRTLAQVQGGASRALHYGDRAPSFVLLAPLKGGNNPFTRVLAAGPQGVFFDVAVFAEEMRAWADELDGPVHIGWAPGFLGAQREQVRDDLVEHITAGRVVIDHPRTVLGALAKEIESGQRDAWFEDPAV</sequence>
<gene>
    <name evidence="4" type="primary">cas7i</name>
    <name evidence="4" type="ORF">ABUK86_27415</name>
</gene>
<dbReference type="NCBIfam" id="TIGR02585">
    <property type="entry name" value="cas_Cst2_DevR"/>
    <property type="match status" value="1"/>
</dbReference>
<dbReference type="NCBIfam" id="TIGR01875">
    <property type="entry name" value="cas_MJ0381"/>
    <property type="match status" value="1"/>
</dbReference>
<feature type="compositionally biased region" description="Polar residues" evidence="3">
    <location>
        <begin position="65"/>
        <end position="77"/>
    </location>
</feature>
<dbReference type="EMBL" id="JBEQNB010000018">
    <property type="protein sequence ID" value="MES0837533.1"/>
    <property type="molecule type" value="Genomic_DNA"/>
</dbReference>
<proteinExistence type="predicted"/>
<evidence type="ECO:0000256" key="3">
    <source>
        <dbReference type="SAM" id="MobiDB-lite"/>
    </source>
</evidence>
<protein>
    <submittedName>
        <fullName evidence="4">Type I-B CRISPR-associated protein Cas7/Cst2/DevR</fullName>
    </submittedName>
</protein>